<keyword evidence="2" id="KW-1185">Reference proteome</keyword>
<accession>A0A175YFK9</accession>
<evidence type="ECO:0000313" key="2">
    <source>
        <dbReference type="Proteomes" id="UP000077755"/>
    </source>
</evidence>
<reference evidence="1" key="2">
    <citation type="submission" date="2022-03" db="EMBL/GenBank/DDBJ databases">
        <title>Draft title - Genomic analysis of global carrot germplasm unveils the trajectory of domestication and the origin of high carotenoid orange carrot.</title>
        <authorList>
            <person name="Iorizzo M."/>
            <person name="Ellison S."/>
            <person name="Senalik D."/>
            <person name="Macko-Podgorni A."/>
            <person name="Grzebelus D."/>
            <person name="Bostan H."/>
            <person name="Rolling W."/>
            <person name="Curaba J."/>
            <person name="Simon P."/>
        </authorList>
    </citation>
    <scope>NUCLEOTIDE SEQUENCE</scope>
    <source>
        <tissue evidence="1">Leaf</tissue>
    </source>
</reference>
<protein>
    <submittedName>
        <fullName evidence="1">Uncharacterized protein</fullName>
    </submittedName>
</protein>
<dbReference type="Gramene" id="KZM82283">
    <property type="protein sequence ID" value="KZM82283"/>
    <property type="gene ID" value="DCAR_029833"/>
</dbReference>
<dbReference type="Proteomes" id="UP000077755">
    <property type="component" value="Chromosome 9"/>
</dbReference>
<proteinExistence type="predicted"/>
<evidence type="ECO:0000313" key="1">
    <source>
        <dbReference type="EMBL" id="WOH14942.1"/>
    </source>
</evidence>
<name>A0A175YFK9_DAUCS</name>
<sequence length="343" mass="39368">MGVPGLKFILKQIILSPISPKRIAAVQNLHSIIVQKNRSQDRHVKRWINLSNAARKEKGGSLIYLAFNEVVQEAVVVGQEAGDPREVEAAVNTVQPKETEATVDEGIPIEIKVAVDRNTPVGTESTVMRAAVIKAILREIEDIVISTVRYTQMRKKEAFKDFLEKRAARWTSRMWSRTKHPANDHFKRLHNKTEVTPIQKDEGNNFVVMKRLLWARVIDAGVDYDKEEEEEDQIDELPDDVIDLTTDDEVKQPQQTSQDHIPHVLSNPIRYKNSDQEIPINSLKKLKTIILKEMYIRVVRSLNNMEAQFVEECEVVLEGRENEDPKMDEKRGEALYSVPEKKF</sequence>
<reference evidence="1" key="1">
    <citation type="journal article" date="2016" name="Nat. Genet.">
        <title>A high-quality carrot genome assembly provides new insights into carotenoid accumulation and asterid genome evolution.</title>
        <authorList>
            <person name="Iorizzo M."/>
            <person name="Ellison S."/>
            <person name="Senalik D."/>
            <person name="Zeng P."/>
            <person name="Satapoomin P."/>
            <person name="Huang J."/>
            <person name="Bowman M."/>
            <person name="Iovene M."/>
            <person name="Sanseverino W."/>
            <person name="Cavagnaro P."/>
            <person name="Yildiz M."/>
            <person name="Macko-Podgorni A."/>
            <person name="Moranska E."/>
            <person name="Grzebelus E."/>
            <person name="Grzebelus D."/>
            <person name="Ashrafi H."/>
            <person name="Zheng Z."/>
            <person name="Cheng S."/>
            <person name="Spooner D."/>
            <person name="Van Deynze A."/>
            <person name="Simon P."/>
        </authorList>
    </citation>
    <scope>NUCLEOTIDE SEQUENCE</scope>
    <source>
        <tissue evidence="1">Leaf</tissue>
    </source>
</reference>
<organism evidence="1 2">
    <name type="scientific">Daucus carota subsp. sativus</name>
    <name type="common">Carrot</name>
    <dbReference type="NCBI Taxonomy" id="79200"/>
    <lineage>
        <taxon>Eukaryota</taxon>
        <taxon>Viridiplantae</taxon>
        <taxon>Streptophyta</taxon>
        <taxon>Embryophyta</taxon>
        <taxon>Tracheophyta</taxon>
        <taxon>Spermatophyta</taxon>
        <taxon>Magnoliopsida</taxon>
        <taxon>eudicotyledons</taxon>
        <taxon>Gunneridae</taxon>
        <taxon>Pentapetalae</taxon>
        <taxon>asterids</taxon>
        <taxon>campanulids</taxon>
        <taxon>Apiales</taxon>
        <taxon>Apiaceae</taxon>
        <taxon>Apioideae</taxon>
        <taxon>Scandiceae</taxon>
        <taxon>Daucinae</taxon>
        <taxon>Daucus</taxon>
        <taxon>Daucus sect. Daucus</taxon>
    </lineage>
</organism>
<gene>
    <name evidence="1" type="ORF">DCAR_0934472</name>
</gene>
<dbReference type="EMBL" id="CP093351">
    <property type="protein sequence ID" value="WOH14942.1"/>
    <property type="molecule type" value="Genomic_DNA"/>
</dbReference>
<dbReference type="AlphaFoldDB" id="A0A175YFK9"/>